<reference evidence="1 2" key="1">
    <citation type="submission" date="2018-11" db="EMBL/GenBank/DDBJ databases">
        <title>Chitinophaga lutea sp.nov., isolate from arsenic contaminated soil.</title>
        <authorList>
            <person name="Zong Y."/>
        </authorList>
    </citation>
    <scope>NUCLEOTIDE SEQUENCE [LARGE SCALE GENOMIC DNA]</scope>
    <source>
        <strain evidence="1 2">ZY74</strain>
    </source>
</reference>
<proteinExistence type="predicted"/>
<comment type="caution">
    <text evidence="1">The sequence shown here is derived from an EMBL/GenBank/DDBJ whole genome shotgun (WGS) entry which is preliminary data.</text>
</comment>
<evidence type="ECO:0000313" key="1">
    <source>
        <dbReference type="EMBL" id="RPE14141.1"/>
    </source>
</evidence>
<name>A0A3N4Q9B2_9BACT</name>
<dbReference type="EMBL" id="RPDH01000001">
    <property type="protein sequence ID" value="RPE14141.1"/>
    <property type="molecule type" value="Genomic_DNA"/>
</dbReference>
<sequence>MEAYKLNTIEQSTVLDADFILRKNRIMEKVYHLFGALQQAMAAEPAIGGLALPGGMPPKISRGEQYGGLPYAVLDYPRLFGRDDVFACRSFFWWGRFFSITLHLSGAPLHRYRAVLGRLQDQLGDWYVCVHESPWEHHFEADNYRAVRSLTAGEWQSLMQGTFVKLARKYELQDWENIISRAVPAYAALLNMLEEKG</sequence>
<protein>
    <submittedName>
        <fullName evidence="1">Uncharacterized protein</fullName>
    </submittedName>
</protein>
<gene>
    <name evidence="1" type="ORF">EGT74_11725</name>
</gene>
<accession>A0A3N4Q9B2</accession>
<dbReference type="RefSeq" id="WP_123846653.1">
    <property type="nucleotide sequence ID" value="NZ_RPDH01000001.1"/>
</dbReference>
<evidence type="ECO:0000313" key="2">
    <source>
        <dbReference type="Proteomes" id="UP000278351"/>
    </source>
</evidence>
<keyword evidence="2" id="KW-1185">Reference proteome</keyword>
<dbReference type="Proteomes" id="UP000278351">
    <property type="component" value="Unassembled WGS sequence"/>
</dbReference>
<organism evidence="1 2">
    <name type="scientific">Chitinophaga lutea</name>
    <dbReference type="NCBI Taxonomy" id="2488634"/>
    <lineage>
        <taxon>Bacteria</taxon>
        <taxon>Pseudomonadati</taxon>
        <taxon>Bacteroidota</taxon>
        <taxon>Chitinophagia</taxon>
        <taxon>Chitinophagales</taxon>
        <taxon>Chitinophagaceae</taxon>
        <taxon>Chitinophaga</taxon>
    </lineage>
</organism>
<dbReference type="AlphaFoldDB" id="A0A3N4Q9B2"/>
<dbReference type="OrthoDB" id="2575320at2"/>